<dbReference type="GO" id="GO:0006376">
    <property type="term" value="P:mRNA splice site recognition"/>
    <property type="evidence" value="ECO:0007669"/>
    <property type="project" value="TreeGrafter"/>
</dbReference>
<feature type="domain" description="RRM" evidence="5">
    <location>
        <begin position="145"/>
        <end position="224"/>
    </location>
</feature>
<dbReference type="InterPro" id="IPR000504">
    <property type="entry name" value="RRM_dom"/>
</dbReference>
<dbReference type="InterPro" id="IPR050825">
    <property type="entry name" value="RBM42_RBP45_47-like"/>
</dbReference>
<comment type="caution">
    <text evidence="6">The sequence shown here is derived from an EMBL/GenBank/DDBJ whole genome shotgun (WGS) entry which is preliminary data.</text>
</comment>
<dbReference type="CDD" id="cd12344">
    <property type="entry name" value="RRM1_SECp43_like"/>
    <property type="match status" value="1"/>
</dbReference>
<evidence type="ECO:0000313" key="6">
    <source>
        <dbReference type="EMBL" id="KAJ1957076.1"/>
    </source>
</evidence>
<feature type="domain" description="RRM" evidence="5">
    <location>
        <begin position="38"/>
        <end position="118"/>
    </location>
</feature>
<dbReference type="PANTHER" id="PTHR47640:SF10">
    <property type="entry name" value="TRNA SELENOCYSTEINE 1-ASSOCIATED PROTEIN 1-RELATED"/>
    <property type="match status" value="1"/>
</dbReference>
<protein>
    <recommendedName>
        <fullName evidence="5">RRM domain-containing protein</fullName>
    </recommendedName>
</protein>
<feature type="region of interest" description="Disordered" evidence="4">
    <location>
        <begin position="348"/>
        <end position="367"/>
    </location>
</feature>
<feature type="domain" description="RRM" evidence="5">
    <location>
        <begin position="268"/>
        <end position="340"/>
    </location>
</feature>
<name>A0A9W8AQF6_9FUNG</name>
<dbReference type="PROSITE" id="PS50102">
    <property type="entry name" value="RRM"/>
    <property type="match status" value="3"/>
</dbReference>
<feature type="region of interest" description="Disordered" evidence="4">
    <location>
        <begin position="1"/>
        <end position="35"/>
    </location>
</feature>
<reference evidence="6" key="1">
    <citation type="submission" date="2022-07" db="EMBL/GenBank/DDBJ databases">
        <title>Phylogenomic reconstructions and comparative analyses of Kickxellomycotina fungi.</title>
        <authorList>
            <person name="Reynolds N.K."/>
            <person name="Stajich J.E."/>
            <person name="Barry K."/>
            <person name="Grigoriev I.V."/>
            <person name="Crous P."/>
            <person name="Smith M.E."/>
        </authorList>
    </citation>
    <scope>NUCLEOTIDE SEQUENCE</scope>
    <source>
        <strain evidence="6">RSA 1196</strain>
    </source>
</reference>
<evidence type="ECO:0000256" key="2">
    <source>
        <dbReference type="ARBA" id="ARBA00022884"/>
    </source>
</evidence>
<feature type="compositionally biased region" description="Polar residues" evidence="4">
    <location>
        <begin position="8"/>
        <end position="35"/>
    </location>
</feature>
<dbReference type="GO" id="GO:0005829">
    <property type="term" value="C:cytosol"/>
    <property type="evidence" value="ECO:0007669"/>
    <property type="project" value="TreeGrafter"/>
</dbReference>
<keyword evidence="2 3" id="KW-0694">RNA-binding</keyword>
<dbReference type="InterPro" id="IPR012677">
    <property type="entry name" value="Nucleotide-bd_a/b_plait_sf"/>
</dbReference>
<dbReference type="FunFam" id="3.30.70.330:FF:000159">
    <property type="entry name" value="tRNA selenocysteine 1-associated protein 1"/>
    <property type="match status" value="1"/>
</dbReference>
<gene>
    <name evidence="6" type="ORF">IWQ62_005170</name>
</gene>
<dbReference type="Gene3D" id="3.30.70.330">
    <property type="match status" value="3"/>
</dbReference>
<evidence type="ECO:0000256" key="3">
    <source>
        <dbReference type="PROSITE-ProRule" id="PRU00176"/>
    </source>
</evidence>
<evidence type="ECO:0000256" key="4">
    <source>
        <dbReference type="SAM" id="MobiDB-lite"/>
    </source>
</evidence>
<evidence type="ECO:0000259" key="5">
    <source>
        <dbReference type="PROSITE" id="PS50102"/>
    </source>
</evidence>
<dbReference type="OrthoDB" id="446113at2759"/>
<dbReference type="AlphaFoldDB" id="A0A9W8AQF6"/>
<dbReference type="SUPFAM" id="SSF54928">
    <property type="entry name" value="RNA-binding domain, RBD"/>
    <property type="match status" value="2"/>
</dbReference>
<dbReference type="InterPro" id="IPR035979">
    <property type="entry name" value="RBD_domain_sf"/>
</dbReference>
<dbReference type="Proteomes" id="UP001150925">
    <property type="component" value="Unassembled WGS sequence"/>
</dbReference>
<dbReference type="SMART" id="SM00360">
    <property type="entry name" value="RRM"/>
    <property type="match status" value="3"/>
</dbReference>
<feature type="non-terminal residue" evidence="6">
    <location>
        <position position="408"/>
    </location>
</feature>
<dbReference type="PANTHER" id="PTHR47640">
    <property type="entry name" value="TRNA SELENOCYSTEINE 1-ASSOCIATED PROTEIN 1-RELATED-RELATED"/>
    <property type="match status" value="1"/>
</dbReference>
<evidence type="ECO:0000313" key="7">
    <source>
        <dbReference type="Proteomes" id="UP001150925"/>
    </source>
</evidence>
<dbReference type="GO" id="GO:0003729">
    <property type="term" value="F:mRNA binding"/>
    <property type="evidence" value="ECO:0007669"/>
    <property type="project" value="InterPro"/>
</dbReference>
<dbReference type="EMBL" id="JANBPY010002010">
    <property type="protein sequence ID" value="KAJ1957076.1"/>
    <property type="molecule type" value="Genomic_DNA"/>
</dbReference>
<dbReference type="Pfam" id="PF00076">
    <property type="entry name" value="RRM_1"/>
    <property type="match status" value="3"/>
</dbReference>
<evidence type="ECO:0000256" key="1">
    <source>
        <dbReference type="ARBA" id="ARBA00022737"/>
    </source>
</evidence>
<organism evidence="6 7">
    <name type="scientific">Dispira parvispora</name>
    <dbReference type="NCBI Taxonomy" id="1520584"/>
    <lineage>
        <taxon>Eukaryota</taxon>
        <taxon>Fungi</taxon>
        <taxon>Fungi incertae sedis</taxon>
        <taxon>Zoopagomycota</taxon>
        <taxon>Kickxellomycotina</taxon>
        <taxon>Dimargaritomycetes</taxon>
        <taxon>Dimargaritales</taxon>
        <taxon>Dimargaritaceae</taxon>
        <taxon>Dispira</taxon>
    </lineage>
</organism>
<proteinExistence type="predicted"/>
<sequence length="408" mass="44100">MATFAYPEQTQGLSGSPVPNNGSNGAPTHPGNENSLKATLWMGDVEPWMDQAYLRQVWYNLGEQVNVKVIYNRATGAQANYCFVEFPDMNSCNKAFATYNGTFIPGTQKQFRLNWATGGMGRMGHPGNGGANGGIQAGQLKPNDFPIFVGDLAPEVNDYLLLNTIQARFPSCFNANVKVDTRTGASRGYGFARFSDESEYHRALAELGGLQIGSRAIRVGTVVSSGRRGPHPGNGGYYQQQQQAMMYGGAPFHGSGGMHMGALDPTNTTVFVGGLTHPVTENELRQHFQNFGVITHVKIPHGKGCAFVQFQQRNQAEMAIAQLNGTQIGSSNIRLSWGRGNNPHVNVNGGGNNPNGANGLPHPHMHPHAPQPFPPQQAYGRMNGNGYYPQQIPYPNGGGAFRQQGRDP</sequence>
<keyword evidence="1" id="KW-0677">Repeat</keyword>
<accession>A0A9W8AQF6</accession>
<keyword evidence="7" id="KW-1185">Reference proteome</keyword>